<dbReference type="NCBIfam" id="NF007720">
    <property type="entry name" value="PRK10411.1"/>
    <property type="match status" value="1"/>
</dbReference>
<keyword evidence="2" id="KW-0238">DNA-binding</keyword>
<dbReference type="SMART" id="SM01134">
    <property type="entry name" value="DeoRC"/>
    <property type="match status" value="1"/>
</dbReference>
<accession>A0AAE4DS44</accession>
<proteinExistence type="predicted"/>
<dbReference type="Proteomes" id="UP001248822">
    <property type="component" value="Unassembled WGS sequence"/>
</dbReference>
<reference evidence="5" key="1">
    <citation type="submission" date="2022-12" db="EMBL/GenBank/DDBJ databases">
        <title>NDM-1 containing novel ST 2018 Pseudenterobacter timonensis.</title>
        <authorList>
            <person name="Halder G."/>
            <person name="Mandal S."/>
            <person name="Dutta S."/>
        </authorList>
    </citation>
    <scope>NUCLEOTIDE SEQUENCE</scope>
    <source>
        <strain evidence="5">CNCI147</strain>
    </source>
</reference>
<dbReference type="SMART" id="SM00420">
    <property type="entry name" value="HTH_DEOR"/>
    <property type="match status" value="1"/>
</dbReference>
<dbReference type="GO" id="GO:0003677">
    <property type="term" value="F:DNA binding"/>
    <property type="evidence" value="ECO:0007669"/>
    <property type="project" value="UniProtKB-KW"/>
</dbReference>
<keyword evidence="3" id="KW-0804">Transcription</keyword>
<dbReference type="PROSITE" id="PS00894">
    <property type="entry name" value="HTH_DEOR_1"/>
    <property type="match status" value="1"/>
</dbReference>
<dbReference type="AlphaFoldDB" id="A0AAE4DS44"/>
<dbReference type="Gene3D" id="1.10.10.10">
    <property type="entry name" value="Winged helix-like DNA-binding domain superfamily/Winged helix DNA-binding domain"/>
    <property type="match status" value="1"/>
</dbReference>
<dbReference type="PANTHER" id="PTHR30363">
    <property type="entry name" value="HTH-TYPE TRANSCRIPTIONAL REGULATOR SRLR-RELATED"/>
    <property type="match status" value="1"/>
</dbReference>
<dbReference type="Pfam" id="PF00455">
    <property type="entry name" value="DeoRC"/>
    <property type="match status" value="1"/>
</dbReference>
<evidence type="ECO:0000256" key="2">
    <source>
        <dbReference type="ARBA" id="ARBA00023125"/>
    </source>
</evidence>
<dbReference type="InterPro" id="IPR037171">
    <property type="entry name" value="NagB/RpiA_transferase-like"/>
</dbReference>
<dbReference type="InterPro" id="IPR050313">
    <property type="entry name" value="Carb_Metab_HTH_regulators"/>
</dbReference>
<organism evidence="5 6">
    <name type="scientific">Pseudenterobacter timonensis</name>
    <dbReference type="NCBI Taxonomy" id="1755099"/>
    <lineage>
        <taxon>Bacteria</taxon>
        <taxon>Pseudomonadati</taxon>
        <taxon>Pseudomonadota</taxon>
        <taxon>Gammaproteobacteria</taxon>
        <taxon>Enterobacterales</taxon>
        <taxon>Enterobacteriaceae</taxon>
        <taxon>Pseudenterobacter</taxon>
    </lineage>
</organism>
<keyword evidence="1" id="KW-0805">Transcription regulation</keyword>
<dbReference type="Gene3D" id="3.40.50.1360">
    <property type="match status" value="1"/>
</dbReference>
<dbReference type="InterPro" id="IPR018356">
    <property type="entry name" value="Tscrpt_reg_HTH_DeoR_CS"/>
</dbReference>
<dbReference type="InterPro" id="IPR014036">
    <property type="entry name" value="DeoR-like_C"/>
</dbReference>
<gene>
    <name evidence="5" type="primary">fucR</name>
    <name evidence="5" type="ORF">O7047_21090</name>
</gene>
<evidence type="ECO:0000256" key="3">
    <source>
        <dbReference type="ARBA" id="ARBA00023163"/>
    </source>
</evidence>
<comment type="caution">
    <text evidence="5">The sequence shown here is derived from an EMBL/GenBank/DDBJ whole genome shotgun (WGS) entry which is preliminary data.</text>
</comment>
<evidence type="ECO:0000313" key="5">
    <source>
        <dbReference type="EMBL" id="MDR9892716.1"/>
    </source>
</evidence>
<protein>
    <submittedName>
        <fullName evidence="5">L-fucose operon activator</fullName>
    </submittedName>
</protein>
<dbReference type="SUPFAM" id="SSF46785">
    <property type="entry name" value="Winged helix' DNA-binding domain"/>
    <property type="match status" value="1"/>
</dbReference>
<evidence type="ECO:0000259" key="4">
    <source>
        <dbReference type="PROSITE" id="PS51000"/>
    </source>
</evidence>
<dbReference type="GO" id="GO:0003700">
    <property type="term" value="F:DNA-binding transcription factor activity"/>
    <property type="evidence" value="ECO:0007669"/>
    <property type="project" value="InterPro"/>
</dbReference>
<dbReference type="SUPFAM" id="SSF100950">
    <property type="entry name" value="NagB/RpiA/CoA transferase-like"/>
    <property type="match status" value="1"/>
</dbReference>
<dbReference type="InterPro" id="IPR036388">
    <property type="entry name" value="WH-like_DNA-bd_sf"/>
</dbReference>
<sequence>MKGNRQQSILALLRDSDWLTTGALADRLAVSQETIRRDLRTLQQHGKIVRHHGRARLIHPSNRDGGEPFGSRLKSHYADKVDIARHALGWISEGMVLALDASSTCFHLARQLPDIRMTVFTNSLPICHEMAKRERITLICSGGTLERKYRCYVNPALGSLLKGMEIDLFIFSCEGVDEAGNMWDPATHSAGFKAQLLKRAAQSLLLIDKSKLKRASEVKIGHLSQVTELITDARLPKIIRPHGAAC</sequence>
<dbReference type="EMBL" id="JAQGEC010000026">
    <property type="protein sequence ID" value="MDR9892716.1"/>
    <property type="molecule type" value="Genomic_DNA"/>
</dbReference>
<dbReference type="RefSeq" id="WP_310827736.1">
    <property type="nucleotide sequence ID" value="NZ_JAQGEC010000026.1"/>
</dbReference>
<dbReference type="PROSITE" id="PS51000">
    <property type="entry name" value="HTH_DEOR_2"/>
    <property type="match status" value="1"/>
</dbReference>
<name>A0AAE4DS44_9ENTR</name>
<evidence type="ECO:0000313" key="6">
    <source>
        <dbReference type="Proteomes" id="UP001248822"/>
    </source>
</evidence>
<evidence type="ECO:0000256" key="1">
    <source>
        <dbReference type="ARBA" id="ARBA00023015"/>
    </source>
</evidence>
<dbReference type="Pfam" id="PF08220">
    <property type="entry name" value="HTH_DeoR"/>
    <property type="match status" value="1"/>
</dbReference>
<dbReference type="PRINTS" id="PR00037">
    <property type="entry name" value="HTHLACR"/>
</dbReference>
<dbReference type="InterPro" id="IPR001034">
    <property type="entry name" value="DeoR_HTH"/>
</dbReference>
<dbReference type="InterPro" id="IPR036390">
    <property type="entry name" value="WH_DNA-bd_sf"/>
</dbReference>
<dbReference type="PANTHER" id="PTHR30363:SF49">
    <property type="entry name" value="L-FUCOSE OPERON ACTIVATOR"/>
    <property type="match status" value="1"/>
</dbReference>
<feature type="domain" description="HTH deoR-type" evidence="4">
    <location>
        <begin position="2"/>
        <end position="57"/>
    </location>
</feature>